<feature type="non-terminal residue" evidence="2">
    <location>
        <position position="91"/>
    </location>
</feature>
<comment type="caution">
    <text evidence="2">The sequence shown here is derived from an EMBL/GenBank/DDBJ whole genome shotgun (WGS) entry which is preliminary data.</text>
</comment>
<reference evidence="2" key="1">
    <citation type="submission" date="2013-08" db="EMBL/GenBank/DDBJ databases">
        <authorList>
            <person name="Mendez C."/>
            <person name="Richter M."/>
            <person name="Ferrer M."/>
            <person name="Sanchez J."/>
        </authorList>
    </citation>
    <scope>NUCLEOTIDE SEQUENCE</scope>
</reference>
<dbReference type="EMBL" id="AUZX01007778">
    <property type="protein sequence ID" value="EQD58189.1"/>
    <property type="molecule type" value="Genomic_DNA"/>
</dbReference>
<dbReference type="SUPFAM" id="SSF48371">
    <property type="entry name" value="ARM repeat"/>
    <property type="match status" value="1"/>
</dbReference>
<name>T1BYQ9_9ZZZZ</name>
<dbReference type="InterPro" id="IPR008665">
    <property type="entry name" value="LRV_FeS"/>
</dbReference>
<reference evidence="2" key="2">
    <citation type="journal article" date="2014" name="ISME J.">
        <title>Microbial stratification in low pH oxic and suboxic macroscopic growths along an acid mine drainage.</title>
        <authorList>
            <person name="Mendez-Garcia C."/>
            <person name="Mesa V."/>
            <person name="Sprenger R.R."/>
            <person name="Richter M."/>
            <person name="Diez M.S."/>
            <person name="Solano J."/>
            <person name="Bargiela R."/>
            <person name="Golyshina O.V."/>
            <person name="Manteca A."/>
            <person name="Ramos J.L."/>
            <person name="Gallego J.R."/>
            <person name="Llorente I."/>
            <person name="Martins Dos Santos V.A."/>
            <person name="Jensen O.N."/>
            <person name="Pelaez A.I."/>
            <person name="Sanchez J."/>
            <person name="Ferrer M."/>
        </authorList>
    </citation>
    <scope>NUCLEOTIDE SEQUENCE</scope>
</reference>
<proteinExistence type="predicted"/>
<dbReference type="InterPro" id="IPR011989">
    <property type="entry name" value="ARM-like"/>
</dbReference>
<evidence type="ECO:0000313" key="2">
    <source>
        <dbReference type="EMBL" id="EQD58189.1"/>
    </source>
</evidence>
<gene>
    <name evidence="2" type="ORF">B1A_10910</name>
</gene>
<accession>T1BYQ9</accession>
<sequence length="91" mass="10761">MEACVEDRYAKRIDRFFDWNPGTAKNYLGHPYFEVRAVAAKHVEVELLPLLMSDRDETVRWSVALRLPINYLIEMRSDPDREVRIRVAARL</sequence>
<organism evidence="2">
    <name type="scientific">mine drainage metagenome</name>
    <dbReference type="NCBI Taxonomy" id="410659"/>
    <lineage>
        <taxon>unclassified sequences</taxon>
        <taxon>metagenomes</taxon>
        <taxon>ecological metagenomes</taxon>
    </lineage>
</organism>
<dbReference type="Gene3D" id="1.25.10.10">
    <property type="entry name" value="Leucine-rich Repeat Variant"/>
    <property type="match status" value="1"/>
</dbReference>
<dbReference type="InterPro" id="IPR016024">
    <property type="entry name" value="ARM-type_fold"/>
</dbReference>
<dbReference type="Pfam" id="PF05484">
    <property type="entry name" value="LRV_FeS"/>
    <property type="match status" value="1"/>
</dbReference>
<protein>
    <submittedName>
        <fullName evidence="2">LRV FeS4 cluster domain-containing protein</fullName>
    </submittedName>
</protein>
<dbReference type="AlphaFoldDB" id="T1BYQ9"/>
<feature type="domain" description="LRV FeS4 cluster" evidence="1">
    <location>
        <begin position="2"/>
        <end position="25"/>
    </location>
</feature>
<evidence type="ECO:0000259" key="1">
    <source>
        <dbReference type="Pfam" id="PF05484"/>
    </source>
</evidence>